<evidence type="ECO:0008006" key="3">
    <source>
        <dbReference type="Google" id="ProtNLM"/>
    </source>
</evidence>
<dbReference type="VEuPathDB" id="FungiDB:AN8840"/>
<accession>C8V9J1</accession>
<evidence type="ECO:0000313" key="2">
    <source>
        <dbReference type="Proteomes" id="UP000000560"/>
    </source>
</evidence>
<dbReference type="EMBL" id="BN001303">
    <property type="protein sequence ID" value="CBF77907.1"/>
    <property type="molecule type" value="Genomic_DNA"/>
</dbReference>
<dbReference type="InParanoid" id="C8V9J1"/>
<dbReference type="Proteomes" id="UP000000560">
    <property type="component" value="Chromosome III"/>
</dbReference>
<dbReference type="OrthoDB" id="4324149at2759"/>
<dbReference type="GeneID" id="2868415"/>
<dbReference type="KEGG" id="ani:ANIA_08840"/>
<dbReference type="HOGENOM" id="CLU_1517850_0_0_1"/>
<protein>
    <recommendedName>
        <fullName evidence="3">DDE-1 domain-containing protein</fullName>
    </recommendedName>
</protein>
<proteinExistence type="predicted"/>
<dbReference type="AlphaFoldDB" id="C8V9J1"/>
<dbReference type="RefSeq" id="XP_050467776.1">
    <property type="nucleotide sequence ID" value="XM_050611791.1"/>
</dbReference>
<reference evidence="2" key="1">
    <citation type="journal article" date="2005" name="Nature">
        <title>Sequencing of Aspergillus nidulans and comparative analysis with A. fumigatus and A. oryzae.</title>
        <authorList>
            <person name="Galagan J.E."/>
            <person name="Calvo S.E."/>
            <person name="Cuomo C."/>
            <person name="Ma L.J."/>
            <person name="Wortman J.R."/>
            <person name="Batzoglou S."/>
            <person name="Lee S.I."/>
            <person name="Basturkmen M."/>
            <person name="Spevak C.C."/>
            <person name="Clutterbuck J."/>
            <person name="Kapitonov V."/>
            <person name="Jurka J."/>
            <person name="Scazzocchio C."/>
            <person name="Farman M."/>
            <person name="Butler J."/>
            <person name="Purcell S."/>
            <person name="Harris S."/>
            <person name="Braus G.H."/>
            <person name="Draht O."/>
            <person name="Busch S."/>
            <person name="D'Enfert C."/>
            <person name="Bouchier C."/>
            <person name="Goldman G.H."/>
            <person name="Bell-Pedersen D."/>
            <person name="Griffiths-Jones S."/>
            <person name="Doonan J.H."/>
            <person name="Yu J."/>
            <person name="Vienken K."/>
            <person name="Pain A."/>
            <person name="Freitag M."/>
            <person name="Selker E.U."/>
            <person name="Archer D.B."/>
            <person name="Penalva M.A."/>
            <person name="Oakley B.R."/>
            <person name="Momany M."/>
            <person name="Tanaka T."/>
            <person name="Kumagai T."/>
            <person name="Asai K."/>
            <person name="Machida M."/>
            <person name="Nierman W.C."/>
            <person name="Denning D.W."/>
            <person name="Caddick M."/>
            <person name="Hynes M."/>
            <person name="Paoletti M."/>
            <person name="Fischer R."/>
            <person name="Miller B."/>
            <person name="Dyer P."/>
            <person name="Sachs M.S."/>
            <person name="Osmani S.A."/>
            <person name="Birren B.W."/>
        </authorList>
    </citation>
    <scope>NUCLEOTIDE SEQUENCE [LARGE SCALE GENOMIC DNA]</scope>
    <source>
        <strain evidence="2">FGSC A4 / ATCC 38163 / CBS 112.46 / NRRL 194 / M139</strain>
    </source>
</reference>
<keyword evidence="2" id="KW-1185">Reference proteome</keyword>
<evidence type="ECO:0000313" key="1">
    <source>
        <dbReference type="EMBL" id="CBF77907.1"/>
    </source>
</evidence>
<gene>
    <name evidence="1" type="ORF">ANIA_08840</name>
</gene>
<name>C8V9J1_EMENI</name>
<reference evidence="2" key="2">
    <citation type="journal article" date="2009" name="Fungal Genet. Biol.">
        <title>The 2008 update of the Aspergillus nidulans genome annotation: a community effort.</title>
        <authorList>
            <person name="Wortman J.R."/>
            <person name="Gilsenan J.M."/>
            <person name="Joardar V."/>
            <person name="Deegan J."/>
            <person name="Clutterbuck J."/>
            <person name="Andersen M.R."/>
            <person name="Archer D."/>
            <person name="Bencina M."/>
            <person name="Braus G."/>
            <person name="Coutinho P."/>
            <person name="von Dohren H."/>
            <person name="Doonan J."/>
            <person name="Driessen A.J."/>
            <person name="Durek P."/>
            <person name="Espeso E."/>
            <person name="Fekete E."/>
            <person name="Flipphi M."/>
            <person name="Estrada C.G."/>
            <person name="Geysens S."/>
            <person name="Goldman G."/>
            <person name="de Groot P.W."/>
            <person name="Hansen K."/>
            <person name="Harris S.D."/>
            <person name="Heinekamp T."/>
            <person name="Helmstaedt K."/>
            <person name="Henrissat B."/>
            <person name="Hofmann G."/>
            <person name="Homan T."/>
            <person name="Horio T."/>
            <person name="Horiuchi H."/>
            <person name="James S."/>
            <person name="Jones M."/>
            <person name="Karaffa L."/>
            <person name="Karanyi Z."/>
            <person name="Kato M."/>
            <person name="Keller N."/>
            <person name="Kelly D.E."/>
            <person name="Kiel J.A."/>
            <person name="Kim J.M."/>
            <person name="van der Klei I.J."/>
            <person name="Klis F.M."/>
            <person name="Kovalchuk A."/>
            <person name="Krasevec N."/>
            <person name="Kubicek C.P."/>
            <person name="Liu B."/>
            <person name="Maccabe A."/>
            <person name="Meyer V."/>
            <person name="Mirabito P."/>
            <person name="Miskei M."/>
            <person name="Mos M."/>
            <person name="Mullins J."/>
            <person name="Nelson D.R."/>
            <person name="Nielsen J."/>
            <person name="Oakley B.R."/>
            <person name="Osmani S.A."/>
            <person name="Pakula T."/>
            <person name="Paszewski A."/>
            <person name="Paulsen I."/>
            <person name="Pilsyk S."/>
            <person name="Pocsi I."/>
            <person name="Punt P.J."/>
            <person name="Ram A.F."/>
            <person name="Ren Q."/>
            <person name="Robellet X."/>
            <person name="Robson G."/>
            <person name="Seiboth B."/>
            <person name="van Solingen P."/>
            <person name="Specht T."/>
            <person name="Sun J."/>
            <person name="Taheri-Talesh N."/>
            <person name="Takeshita N."/>
            <person name="Ussery D."/>
            <person name="vanKuyk P.A."/>
            <person name="Visser H."/>
            <person name="van de Vondervoort P.J."/>
            <person name="de Vries R.P."/>
            <person name="Walton J."/>
            <person name="Xiang X."/>
            <person name="Xiong Y."/>
            <person name="Zeng A.P."/>
            <person name="Brandt B.W."/>
            <person name="Cornell M.J."/>
            <person name="van den Hondel C.A."/>
            <person name="Visser J."/>
            <person name="Oliver S.G."/>
            <person name="Turner G."/>
        </authorList>
    </citation>
    <scope>GENOME REANNOTATION</scope>
    <source>
        <strain evidence="2">FGSC A4 / ATCC 38163 / CBS 112.46 / NRRL 194 / M139</strain>
    </source>
</reference>
<sequence>MVKDTPARLVYNFDEYGFQPGKGKSRKVISSKGTPNFAESEKGKNITAIKYIAADSWVIDLFFIFKGDGIFMESWFANKEAVAEEKGLQRQWKKVHDKKPPPASIQENKVSNELLKAAEENSEVFFLDSQAIPSNIENWQLRCGWKLRCGSPTAGSGVGGLEVTDTSPPPHSRLCAC</sequence>
<organism evidence="1 2">
    <name type="scientific">Emericella nidulans (strain FGSC A4 / ATCC 38163 / CBS 112.46 / NRRL 194 / M139)</name>
    <name type="common">Aspergillus nidulans</name>
    <dbReference type="NCBI Taxonomy" id="227321"/>
    <lineage>
        <taxon>Eukaryota</taxon>
        <taxon>Fungi</taxon>
        <taxon>Dikarya</taxon>
        <taxon>Ascomycota</taxon>
        <taxon>Pezizomycotina</taxon>
        <taxon>Eurotiomycetes</taxon>
        <taxon>Eurotiomycetidae</taxon>
        <taxon>Eurotiales</taxon>
        <taxon>Aspergillaceae</taxon>
        <taxon>Aspergillus</taxon>
        <taxon>Aspergillus subgen. Nidulantes</taxon>
    </lineage>
</organism>